<protein>
    <submittedName>
        <fullName evidence="1">Uncharacterized protein</fullName>
    </submittedName>
</protein>
<reference evidence="1 2" key="1">
    <citation type="journal article" date="2007" name="Nat. Biotechnol.">
        <title>Comparative analysis of the complete genome sequence of the plant growth-promoting bacterium Bacillus amyloliquefaciens FZB42.</title>
        <authorList>
            <person name="Chen X.H."/>
            <person name="Koumoutsi A."/>
            <person name="Scholz R."/>
            <person name="Eisenreich A."/>
            <person name="Schneider K."/>
            <person name="Heinemeyer I."/>
            <person name="Morgenstern B."/>
            <person name="Voss B."/>
            <person name="Hess W.R."/>
            <person name="Reva O."/>
            <person name="Junge H."/>
            <person name="Voigt B."/>
            <person name="Jungblut P.R."/>
            <person name="Vater J."/>
            <person name="Sussmuth R."/>
            <person name="Liesegang H."/>
            <person name="Strittmatter A."/>
            <person name="Gottschalk G."/>
            <person name="Borriss R."/>
        </authorList>
    </citation>
    <scope>NUCLEOTIDE SEQUENCE [LARGE SCALE GENOMIC DNA]</scope>
    <source>
        <strain evidence="2">DSM 23117 / BGSC 10A6 / LMG 26770 / FZB42</strain>
    </source>
</reference>
<gene>
    <name evidence="1" type="ORF">RBAM_38455</name>
</gene>
<dbReference type="KEGG" id="bay:RBAM_38455"/>
<dbReference type="EMBL" id="CP000560">
    <property type="protein sequence ID" value="QDE58054.1"/>
    <property type="molecule type" value="Genomic_DNA"/>
</dbReference>
<name>A0A4Y6A894_BACVZ</name>
<organism evidence="1 2">
    <name type="scientific">Bacillus velezensis (strain DSM 23117 / BGSC 10A6 / LMG 26770 / FZB42)</name>
    <name type="common">Bacillus amyloliquefaciens subsp. plantarum</name>
    <dbReference type="NCBI Taxonomy" id="326423"/>
    <lineage>
        <taxon>Bacteria</taxon>
        <taxon>Bacillati</taxon>
        <taxon>Bacillota</taxon>
        <taxon>Bacilli</taxon>
        <taxon>Bacillales</taxon>
        <taxon>Bacillaceae</taxon>
        <taxon>Bacillus</taxon>
        <taxon>Bacillus amyloliquefaciens group</taxon>
    </lineage>
</organism>
<sequence length="69" mass="8024">MSANRKGKRVKKERTLRKTTSNLDVLFYGLKTVYPIENIDKVLLIREGLSFILRDSMCCFICSVTCLRH</sequence>
<dbReference type="AlphaFoldDB" id="A0A4Y6A894"/>
<keyword evidence="2" id="KW-1185">Reference proteome</keyword>
<dbReference type="Proteomes" id="UP000001120">
    <property type="component" value="Chromosome"/>
</dbReference>
<accession>A0A4Y6A894</accession>
<evidence type="ECO:0000313" key="1">
    <source>
        <dbReference type="EMBL" id="QDE58054.1"/>
    </source>
</evidence>
<proteinExistence type="predicted"/>
<evidence type="ECO:0000313" key="2">
    <source>
        <dbReference type="Proteomes" id="UP000001120"/>
    </source>
</evidence>